<proteinExistence type="predicted"/>
<comment type="caution">
    <text evidence="2">The sequence shown here is derived from an EMBL/GenBank/DDBJ whole genome shotgun (WGS) entry which is preliminary data.</text>
</comment>
<organism evidence="2 3">
    <name type="scientific">Streptomyces echinoruber</name>
    <dbReference type="NCBI Taxonomy" id="68898"/>
    <lineage>
        <taxon>Bacteria</taxon>
        <taxon>Bacillati</taxon>
        <taxon>Actinomycetota</taxon>
        <taxon>Actinomycetes</taxon>
        <taxon>Kitasatosporales</taxon>
        <taxon>Streptomycetaceae</taxon>
        <taxon>Streptomyces</taxon>
    </lineage>
</organism>
<accession>A0A918QTB3</accession>
<feature type="domain" description="MvdD-like pre-ATP grasp" evidence="1">
    <location>
        <begin position="6"/>
        <end position="119"/>
    </location>
</feature>
<dbReference type="Proteomes" id="UP000623010">
    <property type="component" value="Unassembled WGS sequence"/>
</dbReference>
<protein>
    <recommendedName>
        <fullName evidence="1">MvdD-like pre-ATP grasp domain-containing protein</fullName>
    </recommendedName>
</protein>
<evidence type="ECO:0000259" key="1">
    <source>
        <dbReference type="Pfam" id="PF21068"/>
    </source>
</evidence>
<sequence>MPVPAVLVIAARDDWPTDRVVKALTDGGAEVFRMDTGEFPQDLTLAGRIDARRGWSDGLATALRAVDLADITAVYYRAPNAFAFPPGMSGPEQRFAAAQARSGLGGIITALDCRWVSHPAAMSRAEYQPLQLATARACGLTVPPTLITNRADAVRAFVGDGGGRHRLAQRLRLAPPHRVTLAPARLTPFSGPARLFLPWRMGGALPGRSTKTVTETVTETGVSRAAAIRRKSLERGSIWPASMR</sequence>
<evidence type="ECO:0000313" key="2">
    <source>
        <dbReference type="EMBL" id="GGZ67088.1"/>
    </source>
</evidence>
<gene>
    <name evidence="2" type="ORF">GCM10010389_00220</name>
</gene>
<dbReference type="EMBL" id="BMWH01000001">
    <property type="protein sequence ID" value="GGZ67088.1"/>
    <property type="molecule type" value="Genomic_DNA"/>
</dbReference>
<dbReference type="AlphaFoldDB" id="A0A918QTB3"/>
<keyword evidence="3" id="KW-1185">Reference proteome</keyword>
<name>A0A918QTB3_9ACTN</name>
<reference evidence="2" key="2">
    <citation type="submission" date="2020-09" db="EMBL/GenBank/DDBJ databases">
        <authorList>
            <person name="Sun Q."/>
            <person name="Ohkuma M."/>
        </authorList>
    </citation>
    <scope>NUCLEOTIDE SEQUENCE</scope>
    <source>
        <strain evidence="2">JCM 5016</strain>
    </source>
</reference>
<dbReference type="InterPro" id="IPR048936">
    <property type="entry name" value="MvdD-like_ATPgrasp"/>
</dbReference>
<dbReference type="Pfam" id="PF21068">
    <property type="entry name" value="ATPgraspMvdD"/>
    <property type="match status" value="1"/>
</dbReference>
<reference evidence="2" key="1">
    <citation type="journal article" date="2014" name="Int. J. Syst. Evol. Microbiol.">
        <title>Complete genome sequence of Corynebacterium casei LMG S-19264T (=DSM 44701T), isolated from a smear-ripened cheese.</title>
        <authorList>
            <consortium name="US DOE Joint Genome Institute (JGI-PGF)"/>
            <person name="Walter F."/>
            <person name="Albersmeier A."/>
            <person name="Kalinowski J."/>
            <person name="Ruckert C."/>
        </authorList>
    </citation>
    <scope>NUCLEOTIDE SEQUENCE</scope>
    <source>
        <strain evidence="2">JCM 5016</strain>
    </source>
</reference>
<evidence type="ECO:0000313" key="3">
    <source>
        <dbReference type="Proteomes" id="UP000623010"/>
    </source>
</evidence>